<dbReference type="InterPro" id="IPR001041">
    <property type="entry name" value="2Fe-2S_ferredoxin-type"/>
</dbReference>
<dbReference type="Gene3D" id="3.40.50.80">
    <property type="entry name" value="Nucleotide-binding domain of ferredoxin-NADP reductase (FNR) module"/>
    <property type="match status" value="1"/>
</dbReference>
<evidence type="ECO:0000259" key="9">
    <source>
        <dbReference type="PROSITE" id="PS51384"/>
    </source>
</evidence>
<evidence type="ECO:0000256" key="1">
    <source>
        <dbReference type="ARBA" id="ARBA00001974"/>
    </source>
</evidence>
<evidence type="ECO:0000313" key="10">
    <source>
        <dbReference type="EMBL" id="MBM4715982.1"/>
    </source>
</evidence>
<dbReference type="GO" id="GO:0046872">
    <property type="term" value="F:metal ion binding"/>
    <property type="evidence" value="ECO:0007669"/>
    <property type="project" value="UniProtKB-KW"/>
</dbReference>
<evidence type="ECO:0000256" key="3">
    <source>
        <dbReference type="ARBA" id="ARBA00022714"/>
    </source>
</evidence>
<dbReference type="SUPFAM" id="SSF54292">
    <property type="entry name" value="2Fe-2S ferredoxin-like"/>
    <property type="match status" value="1"/>
</dbReference>
<evidence type="ECO:0000256" key="7">
    <source>
        <dbReference type="ARBA" id="ARBA00023004"/>
    </source>
</evidence>
<dbReference type="InterPro" id="IPR012675">
    <property type="entry name" value="Beta-grasp_dom_sf"/>
</dbReference>
<keyword evidence="4" id="KW-0479">Metal-binding</keyword>
<protein>
    <submittedName>
        <fullName evidence="10">2Fe-2S iron-sulfur cluster binding domain-containing protein</fullName>
    </submittedName>
</protein>
<reference evidence="10" key="1">
    <citation type="submission" date="2019-11" db="EMBL/GenBank/DDBJ databases">
        <title>Spread of Macrolides and rifampicin resistant Rhodococcus equi in clinical isolates in the USA.</title>
        <authorList>
            <person name="Alvarez-Narvaez S."/>
            <person name="Huber L."/>
            <person name="Cohen N.D."/>
            <person name="Slovis N."/>
            <person name="Greiter M."/>
            <person name="Giguere S."/>
            <person name="Hart K."/>
        </authorList>
    </citation>
    <scope>NUCLEOTIDE SEQUENCE</scope>
    <source>
        <strain evidence="10">Lh_5</strain>
    </source>
</reference>
<evidence type="ECO:0000256" key="8">
    <source>
        <dbReference type="ARBA" id="ARBA00023014"/>
    </source>
</evidence>
<dbReference type="AlphaFoldDB" id="A0AAE2W8X4"/>
<keyword evidence="3" id="KW-0001">2Fe-2S</keyword>
<dbReference type="Proteomes" id="UP000706122">
    <property type="component" value="Unassembled WGS sequence"/>
</dbReference>
<evidence type="ECO:0000256" key="5">
    <source>
        <dbReference type="ARBA" id="ARBA00022827"/>
    </source>
</evidence>
<feature type="domain" description="FAD-binding FR-type" evidence="9">
    <location>
        <begin position="42"/>
        <end position="145"/>
    </location>
</feature>
<keyword evidence="5" id="KW-0274">FAD</keyword>
<dbReference type="InterPro" id="IPR050415">
    <property type="entry name" value="MRET"/>
</dbReference>
<evidence type="ECO:0000256" key="6">
    <source>
        <dbReference type="ARBA" id="ARBA00023002"/>
    </source>
</evidence>
<dbReference type="GO" id="GO:0051537">
    <property type="term" value="F:2 iron, 2 sulfur cluster binding"/>
    <property type="evidence" value="ECO:0007669"/>
    <property type="project" value="UniProtKB-KW"/>
</dbReference>
<comment type="caution">
    <text evidence="10">The sequence shown here is derived from an EMBL/GenBank/DDBJ whole genome shotgun (WGS) entry which is preliminary data.</text>
</comment>
<dbReference type="CDD" id="cd06216">
    <property type="entry name" value="FNR_iron_sulfur_binding_2"/>
    <property type="match status" value="1"/>
</dbReference>
<dbReference type="InterPro" id="IPR001433">
    <property type="entry name" value="OxRdtase_FAD/NAD-bd"/>
</dbReference>
<dbReference type="Pfam" id="PF00111">
    <property type="entry name" value="Fer2"/>
    <property type="match status" value="1"/>
</dbReference>
<accession>A0AAE2W8X4</accession>
<dbReference type="PRINTS" id="PR00410">
    <property type="entry name" value="PHEHYDRXLASE"/>
</dbReference>
<organism evidence="10 11">
    <name type="scientific">Rhodococcus hoagii</name>
    <name type="common">Corynebacterium equii</name>
    <dbReference type="NCBI Taxonomy" id="43767"/>
    <lineage>
        <taxon>Bacteria</taxon>
        <taxon>Bacillati</taxon>
        <taxon>Actinomycetota</taxon>
        <taxon>Actinomycetes</taxon>
        <taxon>Mycobacteriales</taxon>
        <taxon>Nocardiaceae</taxon>
        <taxon>Prescottella</taxon>
    </lineage>
</organism>
<dbReference type="PANTHER" id="PTHR47354">
    <property type="entry name" value="NADH OXIDOREDUCTASE HCR"/>
    <property type="match status" value="1"/>
</dbReference>
<dbReference type="CDD" id="cd00207">
    <property type="entry name" value="fer2"/>
    <property type="match status" value="1"/>
</dbReference>
<keyword evidence="2" id="KW-0285">Flavoprotein</keyword>
<sequence>MIMTTTSPERARRRPLLSLLEALATPHAVDRYLELLDPMATARDMRARVVRVERPTSDSVVLDLRPTRQWRGFAAGQFVQLGVVIDGVRHTRCYSPTGAQGGARDSIRLIVRAHPGGLVSQYLVREAAVGMVLDLSTAAGEFTLPELRPAQVVLVSGGSGITPVLSMLRTLVDEGFAGSVAFLHYTRTLDDVPVPGELRAIDRAHDNVAVRIVETSVDGRFRREHLDAVAPWFGPESEVFVCGPDTLSAAVEEMLDAEGFGEQMHTERFRIDPPAASGPADGVVSFTRSGVTAENTGASLLDQAEAAGLQPEFGCRMGICFSCTAVKRSGRTRNLRTGDTHDDPEQSIQLCISAPVGDVEIDV</sequence>
<dbReference type="Pfam" id="PF00970">
    <property type="entry name" value="FAD_binding_6"/>
    <property type="match status" value="1"/>
</dbReference>
<dbReference type="GO" id="GO:0016491">
    <property type="term" value="F:oxidoreductase activity"/>
    <property type="evidence" value="ECO:0007669"/>
    <property type="project" value="UniProtKB-KW"/>
</dbReference>
<keyword evidence="6" id="KW-0560">Oxidoreductase</keyword>
<dbReference type="PANTHER" id="PTHR47354:SF6">
    <property type="entry name" value="NADH OXIDOREDUCTASE HCR"/>
    <property type="match status" value="1"/>
</dbReference>
<dbReference type="InterPro" id="IPR017938">
    <property type="entry name" value="Riboflavin_synthase-like_b-brl"/>
</dbReference>
<evidence type="ECO:0000256" key="2">
    <source>
        <dbReference type="ARBA" id="ARBA00022630"/>
    </source>
</evidence>
<dbReference type="InterPro" id="IPR036010">
    <property type="entry name" value="2Fe-2S_ferredoxin-like_sf"/>
</dbReference>
<name>A0AAE2W8X4_RHOHA</name>
<dbReference type="InterPro" id="IPR039261">
    <property type="entry name" value="FNR_nucleotide-bd"/>
</dbReference>
<dbReference type="SUPFAM" id="SSF63380">
    <property type="entry name" value="Riboflavin synthase domain-like"/>
    <property type="match status" value="1"/>
</dbReference>
<dbReference type="EMBL" id="WUYC01000004">
    <property type="protein sequence ID" value="MBM4715982.1"/>
    <property type="molecule type" value="Genomic_DNA"/>
</dbReference>
<dbReference type="PROSITE" id="PS51384">
    <property type="entry name" value="FAD_FR"/>
    <property type="match status" value="1"/>
</dbReference>
<dbReference type="Gene3D" id="3.10.20.30">
    <property type="match status" value="1"/>
</dbReference>
<dbReference type="InterPro" id="IPR017927">
    <property type="entry name" value="FAD-bd_FR_type"/>
</dbReference>
<gene>
    <name evidence="10" type="ORF">GS551_17600</name>
</gene>
<dbReference type="SUPFAM" id="SSF52343">
    <property type="entry name" value="Ferredoxin reductase-like, C-terminal NADP-linked domain"/>
    <property type="match status" value="1"/>
</dbReference>
<dbReference type="Pfam" id="PF00175">
    <property type="entry name" value="NAD_binding_1"/>
    <property type="match status" value="1"/>
</dbReference>
<evidence type="ECO:0000256" key="4">
    <source>
        <dbReference type="ARBA" id="ARBA00022723"/>
    </source>
</evidence>
<keyword evidence="8" id="KW-0411">Iron-sulfur</keyword>
<dbReference type="InterPro" id="IPR008333">
    <property type="entry name" value="Cbr1-like_FAD-bd_dom"/>
</dbReference>
<comment type="cofactor">
    <cofactor evidence="1">
        <name>FAD</name>
        <dbReference type="ChEBI" id="CHEBI:57692"/>
    </cofactor>
</comment>
<proteinExistence type="predicted"/>
<evidence type="ECO:0000313" key="11">
    <source>
        <dbReference type="Proteomes" id="UP000706122"/>
    </source>
</evidence>
<dbReference type="Gene3D" id="2.40.30.10">
    <property type="entry name" value="Translation factors"/>
    <property type="match status" value="1"/>
</dbReference>
<keyword evidence="7" id="KW-0408">Iron</keyword>